<organism evidence="2 3">
    <name type="scientific">Candidatus Accumulibacter phosphatis</name>
    <dbReference type="NCBI Taxonomy" id="327160"/>
    <lineage>
        <taxon>Bacteria</taxon>
        <taxon>Pseudomonadati</taxon>
        <taxon>Pseudomonadota</taxon>
        <taxon>Betaproteobacteria</taxon>
        <taxon>Candidatus Accumulibacter</taxon>
    </lineage>
</organism>
<dbReference type="AlphaFoldDB" id="A0A5S4ENX0"/>
<evidence type="ECO:0000313" key="2">
    <source>
        <dbReference type="EMBL" id="TMQ77137.1"/>
    </source>
</evidence>
<dbReference type="CDD" id="cd18692">
    <property type="entry name" value="PIN_VapC-like"/>
    <property type="match status" value="1"/>
</dbReference>
<dbReference type="OrthoDB" id="9792015at2"/>
<reference evidence="2 3" key="1">
    <citation type="submission" date="2019-04" db="EMBL/GenBank/DDBJ databases">
        <title>A novel phosphate-accumulating bacterium identified in bioreactor for phosphate removal from wastewater.</title>
        <authorList>
            <person name="Kotlyarov R.Y."/>
            <person name="Beletsky A.V."/>
            <person name="Kallistova A.Y."/>
            <person name="Dorofeev A.G."/>
            <person name="Nikolaev Y.Y."/>
            <person name="Pimenov N.V."/>
            <person name="Ravin N.V."/>
            <person name="Mardanov A.V."/>
        </authorList>
    </citation>
    <scope>NUCLEOTIDE SEQUENCE [LARGE SCALE GENOMIC DNA]</scope>
    <source>
        <strain evidence="2 3">Bin19</strain>
    </source>
</reference>
<dbReference type="Pfam" id="PF01850">
    <property type="entry name" value="PIN"/>
    <property type="match status" value="1"/>
</dbReference>
<dbReference type="Gene3D" id="3.40.50.1010">
    <property type="entry name" value="5'-nuclease"/>
    <property type="match status" value="1"/>
</dbReference>
<feature type="domain" description="PIN" evidence="1">
    <location>
        <begin position="12"/>
        <end position="128"/>
    </location>
</feature>
<name>A0A5S4ENX0_9PROT</name>
<keyword evidence="3" id="KW-1185">Reference proteome</keyword>
<dbReference type="SUPFAM" id="SSF88723">
    <property type="entry name" value="PIN domain-like"/>
    <property type="match status" value="1"/>
</dbReference>
<dbReference type="EMBL" id="SWAD01000031">
    <property type="protein sequence ID" value="TMQ77137.1"/>
    <property type="molecule type" value="Genomic_DNA"/>
</dbReference>
<evidence type="ECO:0000313" key="3">
    <source>
        <dbReference type="Proteomes" id="UP000306324"/>
    </source>
</evidence>
<evidence type="ECO:0000259" key="1">
    <source>
        <dbReference type="Pfam" id="PF01850"/>
    </source>
</evidence>
<accession>A0A5S4ENX0</accession>
<gene>
    <name evidence="2" type="ORF">ACCUM_3470</name>
</gene>
<dbReference type="Proteomes" id="UP000306324">
    <property type="component" value="Unassembled WGS sequence"/>
</dbReference>
<dbReference type="InterPro" id="IPR029060">
    <property type="entry name" value="PIN-like_dom_sf"/>
</dbReference>
<proteinExistence type="predicted"/>
<comment type="caution">
    <text evidence="2">The sequence shown here is derived from an EMBL/GenBank/DDBJ whole genome shotgun (WGS) entry which is preliminary data.</text>
</comment>
<dbReference type="InterPro" id="IPR002716">
    <property type="entry name" value="PIN_dom"/>
</dbReference>
<protein>
    <recommendedName>
        <fullName evidence="1">PIN domain-containing protein</fullName>
    </recommendedName>
</protein>
<sequence length="145" mass="16128">MPMRVKHQSLAFVDTNILLYAHDRDAGPKRVVAAQLLATLWEERRGIVSPQVLQEFLVNALRKLKTPLNLAQARDIVRSYGLWVTHDASVAHILRGLELMELAGYSFWDSQIIASAEAAGAATLYSEDMQDGQSIAGLIIRNPFN</sequence>